<keyword evidence="3" id="KW-0378">Hydrolase</keyword>
<dbReference type="Gene3D" id="3.40.80.10">
    <property type="entry name" value="Peptidoglycan recognition protein-like"/>
    <property type="match status" value="1"/>
</dbReference>
<dbReference type="Pfam" id="PF01510">
    <property type="entry name" value="Amidase_2"/>
    <property type="match status" value="1"/>
</dbReference>
<evidence type="ECO:0000256" key="3">
    <source>
        <dbReference type="ARBA" id="ARBA00022801"/>
    </source>
</evidence>
<organism evidence="6 7">
    <name type="scientific">Ktedonosporobacter rubrisoli</name>
    <dbReference type="NCBI Taxonomy" id="2509675"/>
    <lineage>
        <taxon>Bacteria</taxon>
        <taxon>Bacillati</taxon>
        <taxon>Chloroflexota</taxon>
        <taxon>Ktedonobacteria</taxon>
        <taxon>Ktedonobacterales</taxon>
        <taxon>Ktedonosporobacteraceae</taxon>
        <taxon>Ktedonosporobacter</taxon>
    </lineage>
</organism>
<dbReference type="InterPro" id="IPR002502">
    <property type="entry name" value="Amidase_domain"/>
</dbReference>
<dbReference type="AlphaFoldDB" id="A0A4P6JNK4"/>
<feature type="domain" description="N-acetylmuramoyl-L-alanine amidase" evidence="5">
    <location>
        <begin position="271"/>
        <end position="407"/>
    </location>
</feature>
<proteinExistence type="predicted"/>
<dbReference type="OrthoDB" id="66275at2"/>
<dbReference type="FunFam" id="3.40.80.10:FF:000006">
    <property type="entry name" value="N-acetylmuramoyl-L-alanine amidase"/>
    <property type="match status" value="1"/>
</dbReference>
<dbReference type="PANTHER" id="PTHR30417">
    <property type="entry name" value="N-ACETYLMURAMOYL-L-ALANINE AMIDASE AMID"/>
    <property type="match status" value="1"/>
</dbReference>
<dbReference type="EC" id="3.5.1.28" evidence="2"/>
<name>A0A4P6JNK4_KTERU</name>
<dbReference type="GO" id="GO:0008745">
    <property type="term" value="F:N-acetylmuramoyl-L-alanine amidase activity"/>
    <property type="evidence" value="ECO:0007669"/>
    <property type="project" value="UniProtKB-EC"/>
</dbReference>
<dbReference type="Proteomes" id="UP000290365">
    <property type="component" value="Chromosome"/>
</dbReference>
<dbReference type="SUPFAM" id="SSF55846">
    <property type="entry name" value="N-acetylmuramoyl-L-alanine amidase-like"/>
    <property type="match status" value="1"/>
</dbReference>
<dbReference type="RefSeq" id="WP_129887711.1">
    <property type="nucleotide sequence ID" value="NZ_CP035758.1"/>
</dbReference>
<evidence type="ECO:0000256" key="4">
    <source>
        <dbReference type="ARBA" id="ARBA00023316"/>
    </source>
</evidence>
<reference evidence="6 7" key="1">
    <citation type="submission" date="2019-01" db="EMBL/GenBank/DDBJ databases">
        <title>Ktedonosporobacter rubrisoli SCAWS-G2.</title>
        <authorList>
            <person name="Huang Y."/>
            <person name="Yan B."/>
        </authorList>
    </citation>
    <scope>NUCLEOTIDE SEQUENCE [LARGE SCALE GENOMIC DNA]</scope>
    <source>
        <strain evidence="6 7">SCAWS-G2</strain>
    </source>
</reference>
<dbReference type="KEGG" id="kbs:EPA93_12025"/>
<keyword evidence="7" id="KW-1185">Reference proteome</keyword>
<evidence type="ECO:0000313" key="6">
    <source>
        <dbReference type="EMBL" id="QBD76690.1"/>
    </source>
</evidence>
<evidence type="ECO:0000259" key="5">
    <source>
        <dbReference type="SMART" id="SM00644"/>
    </source>
</evidence>
<dbReference type="GO" id="GO:0009253">
    <property type="term" value="P:peptidoglycan catabolic process"/>
    <property type="evidence" value="ECO:0007669"/>
    <property type="project" value="InterPro"/>
</dbReference>
<dbReference type="InterPro" id="IPR036505">
    <property type="entry name" value="Amidase/PGRP_sf"/>
</dbReference>
<evidence type="ECO:0000256" key="2">
    <source>
        <dbReference type="ARBA" id="ARBA00011901"/>
    </source>
</evidence>
<dbReference type="PANTHER" id="PTHR30417:SF1">
    <property type="entry name" value="N-ACETYLMURAMOYL-L-ALANINE AMIDASE AMID"/>
    <property type="match status" value="1"/>
</dbReference>
<dbReference type="Gene3D" id="1.10.530.10">
    <property type="match status" value="1"/>
</dbReference>
<dbReference type="GO" id="GO:0071555">
    <property type="term" value="P:cell wall organization"/>
    <property type="evidence" value="ECO:0007669"/>
    <property type="project" value="UniProtKB-KW"/>
</dbReference>
<dbReference type="SUPFAM" id="SSF53955">
    <property type="entry name" value="Lysozyme-like"/>
    <property type="match status" value="1"/>
</dbReference>
<accession>A0A4P6JNK4</accession>
<comment type="catalytic activity">
    <reaction evidence="1">
        <text>Hydrolyzes the link between N-acetylmuramoyl residues and L-amino acid residues in certain cell-wall glycopeptides.</text>
        <dbReference type="EC" id="3.5.1.28"/>
    </reaction>
</comment>
<gene>
    <name evidence="6" type="ORF">EPA93_12025</name>
</gene>
<sequence>MRRVFVVLKTVKPVILFASVGALLLLSALGVWNVAGRAHAAPSGDAEQVFAQASQETGVPSDLLKAICQMEGHMHMHSGSPNIGDGYGCMNLVHTDADGCQAQLSNAGLPCTHHFTRRQINTLDHAAQLMHVSQEQIKSDFATNIRAGAWILREDAQKASSSHSLPTNLADWYGAVAAYSNATVSSTATMYADAVYKLIQNGFTATTDQGATVSLQAQAVTPHRQTYIAPRDALPTGCQQQGAEYGPAINCILDPQKYDCNKVADNQPCNYDSANRPTDLPITHIVIHDVEGSALSALATFQDPTFAVSAHYIIDTDGTVYQAVRHEDIAFQAGNFWYNQHSIGIEHAGYDKDGYLWYNAAEYLASAKLVAFLIEKYHIPFDHDHIVSHGTIPSPNLQVAPNHVDPGPYWLWEYYAKLTLGELFSPLAKRTRQGFVTLIPPSGRRPLGPHGTETKDNFNFFYLYTEPSTKSDLIPHQPDKPTEWNETDTVESLISYYYTDKKPDEAGSGMMMYKIWYGTEDQASTQGPQGQYAHAKEAWLAAPRDGVLEGFGLGQPVVLHQNNASVLPIYGRPAATEQDWKGDQIGEAPDKAVFISAYTDREVASDGSQTLWYEINFNHRQAWVLANEVTTL</sequence>
<protein>
    <recommendedName>
        <fullName evidence="2">N-acetylmuramoyl-L-alanine amidase</fullName>
        <ecNumber evidence="2">3.5.1.28</ecNumber>
    </recommendedName>
</protein>
<dbReference type="EMBL" id="CP035758">
    <property type="protein sequence ID" value="QBD76690.1"/>
    <property type="molecule type" value="Genomic_DNA"/>
</dbReference>
<dbReference type="CDD" id="cd06583">
    <property type="entry name" value="PGRP"/>
    <property type="match status" value="1"/>
</dbReference>
<evidence type="ECO:0000256" key="1">
    <source>
        <dbReference type="ARBA" id="ARBA00001561"/>
    </source>
</evidence>
<dbReference type="SMART" id="SM00644">
    <property type="entry name" value="Ami_2"/>
    <property type="match status" value="1"/>
</dbReference>
<dbReference type="InterPro" id="IPR051206">
    <property type="entry name" value="NAMLAA_amidase_2"/>
</dbReference>
<dbReference type="InterPro" id="IPR023346">
    <property type="entry name" value="Lysozyme-like_dom_sf"/>
</dbReference>
<keyword evidence="4" id="KW-0961">Cell wall biogenesis/degradation</keyword>
<dbReference type="GO" id="GO:0009254">
    <property type="term" value="P:peptidoglycan turnover"/>
    <property type="evidence" value="ECO:0007669"/>
    <property type="project" value="TreeGrafter"/>
</dbReference>
<evidence type="ECO:0000313" key="7">
    <source>
        <dbReference type="Proteomes" id="UP000290365"/>
    </source>
</evidence>